<dbReference type="EC" id="2.7.11.1" evidence="2"/>
<accession>A0A396H2F4</accession>
<keyword evidence="2" id="KW-0808">Transferase</keyword>
<sequence length="63" mass="7010">MCQKVNNKTTNTKEDGFLKLKMVKVPDFAEGVAVAPEICSSLCLHNCSCVAYCHDTEIGWKFI</sequence>
<reference evidence="2" key="1">
    <citation type="journal article" date="2018" name="Nat. Plants">
        <title>Whole-genome landscape of Medicago truncatula symbiotic genes.</title>
        <authorList>
            <person name="Pecrix Y."/>
            <person name="Gamas P."/>
            <person name="Carrere S."/>
        </authorList>
    </citation>
    <scope>NUCLEOTIDE SEQUENCE</scope>
    <source>
        <tissue evidence="2">Leaves</tissue>
    </source>
</reference>
<evidence type="ECO:0000313" key="2">
    <source>
        <dbReference type="EMBL" id="RHN45894.1"/>
    </source>
</evidence>
<gene>
    <name evidence="2" type="ORF">MtrunA17_Chr7g0236401</name>
</gene>
<dbReference type="Proteomes" id="UP000265566">
    <property type="component" value="Chromosome 7"/>
</dbReference>
<comment type="caution">
    <text evidence="2">The sequence shown here is derived from an EMBL/GenBank/DDBJ whole genome shotgun (WGS) entry which is preliminary data.</text>
</comment>
<feature type="domain" description="Apple" evidence="1">
    <location>
        <begin position="12"/>
        <end position="55"/>
    </location>
</feature>
<dbReference type="GO" id="GO:0004674">
    <property type="term" value="F:protein serine/threonine kinase activity"/>
    <property type="evidence" value="ECO:0007669"/>
    <property type="project" value="UniProtKB-KW"/>
</dbReference>
<name>A0A396H2F4_MEDTR</name>
<dbReference type="EMBL" id="PSQE01000007">
    <property type="protein sequence ID" value="RHN45894.1"/>
    <property type="molecule type" value="Genomic_DNA"/>
</dbReference>
<dbReference type="Gramene" id="rna40318">
    <property type="protein sequence ID" value="RHN45894.1"/>
    <property type="gene ID" value="gene40318"/>
</dbReference>
<keyword evidence="2" id="KW-0723">Serine/threonine-protein kinase</keyword>
<organism evidence="2">
    <name type="scientific">Medicago truncatula</name>
    <name type="common">Barrel medic</name>
    <name type="synonym">Medicago tribuloides</name>
    <dbReference type="NCBI Taxonomy" id="3880"/>
    <lineage>
        <taxon>Eukaryota</taxon>
        <taxon>Viridiplantae</taxon>
        <taxon>Streptophyta</taxon>
        <taxon>Embryophyta</taxon>
        <taxon>Tracheophyta</taxon>
        <taxon>Spermatophyta</taxon>
        <taxon>Magnoliopsida</taxon>
        <taxon>eudicotyledons</taxon>
        <taxon>Gunneridae</taxon>
        <taxon>Pentapetalae</taxon>
        <taxon>rosids</taxon>
        <taxon>fabids</taxon>
        <taxon>Fabales</taxon>
        <taxon>Fabaceae</taxon>
        <taxon>Papilionoideae</taxon>
        <taxon>50 kb inversion clade</taxon>
        <taxon>NPAAA clade</taxon>
        <taxon>Hologalegina</taxon>
        <taxon>IRL clade</taxon>
        <taxon>Trifolieae</taxon>
        <taxon>Medicago</taxon>
    </lineage>
</organism>
<dbReference type="InterPro" id="IPR003609">
    <property type="entry name" value="Pan_app"/>
</dbReference>
<protein>
    <submittedName>
        <fullName evidence="2">Putative non-specific serine/threonine protein kinase</fullName>
        <ecNumber evidence="2">2.7.11.1</ecNumber>
    </submittedName>
</protein>
<evidence type="ECO:0000259" key="1">
    <source>
        <dbReference type="Pfam" id="PF08276"/>
    </source>
</evidence>
<dbReference type="AlphaFoldDB" id="A0A396H2F4"/>
<proteinExistence type="predicted"/>
<dbReference type="Pfam" id="PF08276">
    <property type="entry name" value="PAN_2"/>
    <property type="match status" value="1"/>
</dbReference>
<keyword evidence="2" id="KW-0418">Kinase</keyword>